<dbReference type="Gene3D" id="2.60.40.1180">
    <property type="entry name" value="Golgi alpha-mannosidase II"/>
    <property type="match status" value="2"/>
</dbReference>
<proteinExistence type="inferred from homology"/>
<evidence type="ECO:0000256" key="12">
    <source>
        <dbReference type="ARBA" id="ARBA00023277"/>
    </source>
</evidence>
<sequence length="945" mass="108385">MKLDRLVHLLALGWLQLSAAFTKDNRSNVLDSCPGYSASNVTANFHERYKELTGSLNLAGMPCDAYGKDFLSLKFQATVESSHRLHVKIYDPAQQAYQVPESVFPRPPEVHDGWPHLVFDYDKRKFSFRIRNYYGGDILFDTSAAPLVFEDQYIRLRTKLKFGANLYGLGEHSDPFRLNHTNYTRTLWNADTPSLPAGANLYGSHPFYMEKRASVTFGVFLLNSNGMDIKIGREENDEAYLEYNILGGVLDLYFVIGSSPINVAKEFSAITDQPAVIPYASLGFHQCRWGYQDVFEVAEVVQNYSRANIPLEAMWVDIDYMYRRTPFTLDPERFPLNRMRQLAQYLHDRKQKLVLMVDPAVAAKDYDPYINGVRDMAFLLNSTFQPYHGVVWPGVTAYPDWFAVNTQEYWVKELAKFFDKDTGIDVDYLWIDMNEPSNFCDFPCDNPAEVAKKYPPPPPPVRPIPRELPGWPCEFQPPGAKCRRQDAEQRLSRPEKPEETEKPEKPEKTEKPERPERPEKPGKLEKPDKDGTFKGDPPIKPDAFKPPRMGDLWSGLPDRDLLDPPYKINNIWGRLPQKSIDTRLVHQNGLRLFDTHNLYGSMMSFESRMAMLNIRPKLRPFVVTRSTFAGAGAHVAHWLGDNKSSWEHYLLSIRQMLQFNALFQVSMVGSDVCGFNGNTTEELCARWAMLGAFQPFYRNHNAEGMISQEFYRWPSVARAARKAIDIRYRMLDYFYTAMMQQSYDGTPAINPMFFIYPNDEATYALDKQYFWGPALLVAPVTKQGATSVSVYFPNDIFYDFHTHEQIFGTERRLVIRNQTITDIPLYIRGGTIIPLRLRSTTTTSELRKQDFELLIAVGKDEKAEGSLYLDDGTSLAHLPAMKITYTYDRGKIRSRVKVWGNPPEVSVKLVKITIMGGKSCRPGQFSCSESVLKQLNLNLSYVFHD</sequence>
<evidence type="ECO:0000259" key="22">
    <source>
        <dbReference type="Pfam" id="PF21365"/>
    </source>
</evidence>
<dbReference type="EC" id="3.2.1.20" evidence="5"/>
<evidence type="ECO:0000256" key="10">
    <source>
        <dbReference type="ARBA" id="ARBA00022801"/>
    </source>
</evidence>
<dbReference type="EMBL" id="AZHC01000003">
    <property type="protein sequence ID" value="OAA49647.1"/>
    <property type="molecule type" value="Genomic_DNA"/>
</dbReference>
<evidence type="ECO:0000256" key="5">
    <source>
        <dbReference type="ARBA" id="ARBA00012741"/>
    </source>
</evidence>
<evidence type="ECO:0000313" key="24">
    <source>
        <dbReference type="Proteomes" id="UP000243498"/>
    </source>
</evidence>
<feature type="compositionally biased region" description="Basic and acidic residues" evidence="18">
    <location>
        <begin position="483"/>
        <end position="545"/>
    </location>
</feature>
<dbReference type="Pfam" id="PF01055">
    <property type="entry name" value="Glyco_hydro_31_2nd"/>
    <property type="match status" value="1"/>
</dbReference>
<organism evidence="23 24">
    <name type="scientific">Metarhizium rileyi (strain RCEF 4871)</name>
    <name type="common">Nomuraea rileyi</name>
    <dbReference type="NCBI Taxonomy" id="1649241"/>
    <lineage>
        <taxon>Eukaryota</taxon>
        <taxon>Fungi</taxon>
        <taxon>Dikarya</taxon>
        <taxon>Ascomycota</taxon>
        <taxon>Pezizomycotina</taxon>
        <taxon>Sordariomycetes</taxon>
        <taxon>Hypocreomycetidae</taxon>
        <taxon>Hypocreales</taxon>
        <taxon>Clavicipitaceae</taxon>
        <taxon>Metarhizium</taxon>
    </lineage>
</organism>
<feature type="compositionally biased region" description="Pro residues" evidence="18">
    <location>
        <begin position="454"/>
        <end position="463"/>
    </location>
</feature>
<dbReference type="InterPro" id="IPR030458">
    <property type="entry name" value="Glyco_hydro_31_AS"/>
</dbReference>
<evidence type="ECO:0000256" key="6">
    <source>
        <dbReference type="ARBA" id="ARBA00012744"/>
    </source>
</evidence>
<dbReference type="Gene3D" id="2.60.40.1760">
    <property type="entry name" value="glycosyl hydrolase (family 31)"/>
    <property type="match status" value="1"/>
</dbReference>
<dbReference type="OrthoDB" id="5839090at2759"/>
<evidence type="ECO:0000256" key="7">
    <source>
        <dbReference type="ARBA" id="ARBA00014002"/>
    </source>
</evidence>
<comment type="catalytic activity">
    <reaction evidence="1">
        <text>Hydrolysis of terminal, non-reducing beta-D-glucosyl residues with release of beta-D-glucose.</text>
        <dbReference type="EC" id="3.2.1.21"/>
    </reaction>
</comment>
<evidence type="ECO:0000256" key="11">
    <source>
        <dbReference type="ARBA" id="ARBA00023180"/>
    </source>
</evidence>
<dbReference type="SUPFAM" id="SSF74650">
    <property type="entry name" value="Galactose mutarotase-like"/>
    <property type="match status" value="1"/>
</dbReference>
<dbReference type="CDD" id="cd14752">
    <property type="entry name" value="GH31_N"/>
    <property type="match status" value="1"/>
</dbReference>
<evidence type="ECO:0000256" key="15">
    <source>
        <dbReference type="ARBA" id="ARBA00023326"/>
    </source>
</evidence>
<dbReference type="GO" id="GO:0008422">
    <property type="term" value="F:beta-glucosidase activity"/>
    <property type="evidence" value="ECO:0007669"/>
    <property type="project" value="UniProtKB-EC"/>
</dbReference>
<evidence type="ECO:0000256" key="4">
    <source>
        <dbReference type="ARBA" id="ARBA00007806"/>
    </source>
</evidence>
<dbReference type="InterPro" id="IPR013780">
    <property type="entry name" value="Glyco_hydro_b"/>
</dbReference>
<evidence type="ECO:0000313" key="23">
    <source>
        <dbReference type="EMBL" id="OAA49647.1"/>
    </source>
</evidence>
<accession>A0A167J0C2</accession>
<evidence type="ECO:0000256" key="1">
    <source>
        <dbReference type="ARBA" id="ARBA00000448"/>
    </source>
</evidence>
<evidence type="ECO:0000259" key="20">
    <source>
        <dbReference type="Pfam" id="PF01055"/>
    </source>
</evidence>
<evidence type="ECO:0000259" key="21">
    <source>
        <dbReference type="Pfam" id="PF13802"/>
    </source>
</evidence>
<evidence type="ECO:0000256" key="17">
    <source>
        <dbReference type="RuleBase" id="RU361185"/>
    </source>
</evidence>
<dbReference type="STRING" id="1081105.A0A167J0C2"/>
<feature type="signal peptide" evidence="19">
    <location>
        <begin position="1"/>
        <end position="20"/>
    </location>
</feature>
<evidence type="ECO:0000256" key="16">
    <source>
        <dbReference type="ARBA" id="ARBA00025512"/>
    </source>
</evidence>
<feature type="domain" description="Glycosyl hydrolase family 31 C-terminal" evidence="22">
    <location>
        <begin position="745"/>
        <end position="833"/>
    </location>
</feature>
<dbReference type="PANTHER" id="PTHR22762">
    <property type="entry name" value="ALPHA-GLUCOSIDASE"/>
    <property type="match status" value="1"/>
</dbReference>
<comment type="subcellular location">
    <subcellularLocation>
        <location evidence="3">Secreted</location>
    </subcellularLocation>
</comment>
<gene>
    <name evidence="23" type="ORF">NOR_01570</name>
</gene>
<dbReference type="InterPro" id="IPR000322">
    <property type="entry name" value="Glyco_hydro_31_TIM"/>
</dbReference>
<dbReference type="AlphaFoldDB" id="A0A167J0C2"/>
<comment type="function">
    <text evidence="16">Glucosidase involved in the degradation of cellulosic biomass. Has both alpha- and beta-glucosidase activity.</text>
</comment>
<evidence type="ECO:0000256" key="13">
    <source>
        <dbReference type="ARBA" id="ARBA00023295"/>
    </source>
</evidence>
<keyword evidence="12" id="KW-0119">Carbohydrate metabolism</keyword>
<feature type="domain" description="Glycoside hydrolase family 31 TIM barrel" evidence="20">
    <location>
        <begin position="274"/>
        <end position="737"/>
    </location>
</feature>
<dbReference type="OMA" id="CEDAIAW"/>
<dbReference type="GO" id="GO:0071555">
    <property type="term" value="P:cell wall organization"/>
    <property type="evidence" value="ECO:0007669"/>
    <property type="project" value="UniProtKB-KW"/>
</dbReference>
<evidence type="ECO:0000256" key="14">
    <source>
        <dbReference type="ARBA" id="ARBA00023316"/>
    </source>
</evidence>
<keyword evidence="15" id="KW-0624">Polysaccharide degradation</keyword>
<name>A0A167J0C2_METRR</name>
<keyword evidence="24" id="KW-1185">Reference proteome</keyword>
<dbReference type="PANTHER" id="PTHR22762:SF67">
    <property type="entry name" value="ALPHA_BETA-GLUCOSIDASE AGDC-RELATED"/>
    <property type="match status" value="1"/>
</dbReference>
<protein>
    <recommendedName>
        <fullName evidence="7">Probable alpha/beta-glucosidase agdC</fullName>
        <ecNumber evidence="5">3.2.1.20</ecNumber>
        <ecNumber evidence="6">3.2.1.21</ecNumber>
    </recommendedName>
</protein>
<keyword evidence="14" id="KW-0961">Cell wall biogenesis/degradation</keyword>
<evidence type="ECO:0000256" key="8">
    <source>
        <dbReference type="ARBA" id="ARBA00022525"/>
    </source>
</evidence>
<keyword evidence="13 17" id="KW-0326">Glycosidase</keyword>
<feature type="chain" id="PRO_5007888575" description="Probable alpha/beta-glucosidase agdC" evidence="19">
    <location>
        <begin position="21"/>
        <end position="945"/>
    </location>
</feature>
<dbReference type="SUPFAM" id="SSF51011">
    <property type="entry name" value="Glycosyl hydrolase domain"/>
    <property type="match status" value="1"/>
</dbReference>
<feature type="domain" description="Glycoside hydrolase family 31 N-terminal" evidence="21">
    <location>
        <begin position="122"/>
        <end position="226"/>
    </location>
</feature>
<dbReference type="InterPro" id="IPR017853">
    <property type="entry name" value="GH"/>
</dbReference>
<feature type="region of interest" description="Disordered" evidence="18">
    <location>
        <begin position="451"/>
        <end position="551"/>
    </location>
</feature>
<dbReference type="CDD" id="cd06602">
    <property type="entry name" value="GH31_MGAM_SI_GAA"/>
    <property type="match status" value="1"/>
</dbReference>
<keyword evidence="11" id="KW-0325">Glycoprotein</keyword>
<dbReference type="InterPro" id="IPR048395">
    <property type="entry name" value="Glyco_hydro_31_C"/>
</dbReference>
<dbReference type="GO" id="GO:0005576">
    <property type="term" value="C:extracellular region"/>
    <property type="evidence" value="ECO:0007669"/>
    <property type="project" value="UniProtKB-SubCell"/>
</dbReference>
<keyword evidence="10 17" id="KW-0378">Hydrolase</keyword>
<dbReference type="SUPFAM" id="SSF51445">
    <property type="entry name" value="(Trans)glycosidases"/>
    <property type="match status" value="1"/>
</dbReference>
<evidence type="ECO:0000256" key="18">
    <source>
        <dbReference type="SAM" id="MobiDB-lite"/>
    </source>
</evidence>
<evidence type="ECO:0000256" key="3">
    <source>
        <dbReference type="ARBA" id="ARBA00004613"/>
    </source>
</evidence>
<evidence type="ECO:0000256" key="9">
    <source>
        <dbReference type="ARBA" id="ARBA00022729"/>
    </source>
</evidence>
<evidence type="ECO:0000256" key="19">
    <source>
        <dbReference type="SAM" id="SignalP"/>
    </source>
</evidence>
<dbReference type="InterPro" id="IPR025887">
    <property type="entry name" value="Glyco_hydro_31_N_dom"/>
</dbReference>
<dbReference type="PROSITE" id="PS00129">
    <property type="entry name" value="GLYCOSYL_HYDROL_F31_1"/>
    <property type="match status" value="1"/>
</dbReference>
<keyword evidence="9 19" id="KW-0732">Signal</keyword>
<dbReference type="GO" id="GO:0004558">
    <property type="term" value="F:alpha-1,4-glucosidase activity"/>
    <property type="evidence" value="ECO:0007669"/>
    <property type="project" value="UniProtKB-EC"/>
</dbReference>
<dbReference type="InterPro" id="IPR011013">
    <property type="entry name" value="Gal_mutarotase_sf_dom"/>
</dbReference>
<reference evidence="23 24" key="1">
    <citation type="journal article" date="2016" name="Genome Biol. Evol.">
        <title>Divergent and convergent evolution of fungal pathogenicity.</title>
        <authorList>
            <person name="Shang Y."/>
            <person name="Xiao G."/>
            <person name="Zheng P."/>
            <person name="Cen K."/>
            <person name="Zhan S."/>
            <person name="Wang C."/>
        </authorList>
    </citation>
    <scope>NUCLEOTIDE SEQUENCE [LARGE SCALE GENOMIC DNA]</scope>
    <source>
        <strain evidence="23 24">RCEF 4871</strain>
    </source>
</reference>
<dbReference type="Gene3D" id="3.20.20.80">
    <property type="entry name" value="Glycosidases"/>
    <property type="match status" value="2"/>
</dbReference>
<dbReference type="GO" id="GO:0030246">
    <property type="term" value="F:carbohydrate binding"/>
    <property type="evidence" value="ECO:0007669"/>
    <property type="project" value="InterPro"/>
</dbReference>
<keyword evidence="8" id="KW-0964">Secreted</keyword>
<comment type="similarity">
    <text evidence="4 17">Belongs to the glycosyl hydrolase 31 family.</text>
</comment>
<comment type="caution">
    <text evidence="23">The sequence shown here is derived from an EMBL/GenBank/DDBJ whole genome shotgun (WGS) entry which is preliminary data.</text>
</comment>
<dbReference type="Proteomes" id="UP000243498">
    <property type="component" value="Unassembled WGS sequence"/>
</dbReference>
<comment type="catalytic activity">
    <reaction evidence="2">
        <text>Hydrolysis of terminal, non-reducing (1-&gt;4)-linked alpha-D-glucose residues with release of alpha-D-glucose.</text>
        <dbReference type="EC" id="3.2.1.20"/>
    </reaction>
</comment>
<dbReference type="GO" id="GO:0000272">
    <property type="term" value="P:polysaccharide catabolic process"/>
    <property type="evidence" value="ECO:0007669"/>
    <property type="project" value="UniProtKB-KW"/>
</dbReference>
<dbReference type="Pfam" id="PF13802">
    <property type="entry name" value="Gal_mutarotas_2"/>
    <property type="match status" value="1"/>
</dbReference>
<evidence type="ECO:0000256" key="2">
    <source>
        <dbReference type="ARBA" id="ARBA00001657"/>
    </source>
</evidence>
<dbReference type="Pfam" id="PF21365">
    <property type="entry name" value="Glyco_hydro_31_3rd"/>
    <property type="match status" value="1"/>
</dbReference>
<dbReference type="EC" id="3.2.1.21" evidence="6"/>